<evidence type="ECO:0000259" key="5">
    <source>
        <dbReference type="PROSITE" id="PS50931"/>
    </source>
</evidence>
<dbReference type="Proteomes" id="UP000282832">
    <property type="component" value="Unassembled WGS sequence"/>
</dbReference>
<dbReference type="GO" id="GO:0003677">
    <property type="term" value="F:DNA binding"/>
    <property type="evidence" value="ECO:0007669"/>
    <property type="project" value="UniProtKB-KW"/>
</dbReference>
<keyword evidence="3" id="KW-0238">DNA-binding</keyword>
<sequence length="307" mass="34900">MTLTQLEYIVAIADFNSFSKAADHCCVTQPGLSIQITNLEDELQMSLFDRKSKPIVPTSYGEEIIKQARIILNEVSNLKALSKGYGTQISGNINVGIIPTVAPYLVPKFLSNLNKKYPELQVIISELTTEQIKQQIKEGKIDLGILVTPLNVDSLNEIPLYYEELLLFSNYYSTKNEIAKEIKPDLLWLLEEGHCLSNQINFICNLRNLKNKNSNFVYKSGSLETIVRLANDSNAQTIIPLMVLDYLPQEIKQKTFEILPAKPFREVSLIHNKSFIRKAVLKAIQEEILTCIPDNWKSKMERNIIPI</sequence>
<dbReference type="GO" id="GO:0005829">
    <property type="term" value="C:cytosol"/>
    <property type="evidence" value="ECO:0007669"/>
    <property type="project" value="TreeGrafter"/>
</dbReference>
<dbReference type="InterPro" id="IPR005119">
    <property type="entry name" value="LysR_subst-bd"/>
</dbReference>
<name>A0A437PWR9_9BACT</name>
<dbReference type="PROSITE" id="PS50931">
    <property type="entry name" value="HTH_LYSR"/>
    <property type="match status" value="1"/>
</dbReference>
<keyword evidence="4" id="KW-0804">Transcription</keyword>
<dbReference type="AlphaFoldDB" id="A0A437PWR9"/>
<dbReference type="OrthoDB" id="9803735at2"/>
<evidence type="ECO:0000313" key="6">
    <source>
        <dbReference type="EMBL" id="RVU26679.1"/>
    </source>
</evidence>
<dbReference type="SUPFAM" id="SSF53850">
    <property type="entry name" value="Periplasmic binding protein-like II"/>
    <property type="match status" value="1"/>
</dbReference>
<keyword evidence="2" id="KW-0805">Transcription regulation</keyword>
<evidence type="ECO:0000256" key="1">
    <source>
        <dbReference type="ARBA" id="ARBA00009437"/>
    </source>
</evidence>
<dbReference type="InterPro" id="IPR000847">
    <property type="entry name" value="LysR_HTH_N"/>
</dbReference>
<reference evidence="6 7" key="1">
    <citation type="submission" date="2019-01" db="EMBL/GenBank/DDBJ databases">
        <authorList>
            <person name="Chen W.-M."/>
        </authorList>
    </citation>
    <scope>NUCLEOTIDE SEQUENCE [LARGE SCALE GENOMIC DNA]</scope>
    <source>
        <strain evidence="6 7">FSY-15</strain>
    </source>
</reference>
<evidence type="ECO:0000256" key="4">
    <source>
        <dbReference type="ARBA" id="ARBA00023163"/>
    </source>
</evidence>
<protein>
    <submittedName>
        <fullName evidence="6">LysR family transcriptional regulator</fullName>
    </submittedName>
</protein>
<organism evidence="6 7">
    <name type="scientific">Sandaracinomonas limnophila</name>
    <dbReference type="NCBI Taxonomy" id="1862386"/>
    <lineage>
        <taxon>Bacteria</taxon>
        <taxon>Pseudomonadati</taxon>
        <taxon>Bacteroidota</taxon>
        <taxon>Cytophagia</taxon>
        <taxon>Cytophagales</taxon>
        <taxon>Flectobacillaceae</taxon>
        <taxon>Sandaracinomonas</taxon>
    </lineage>
</organism>
<feature type="domain" description="HTH lysR-type" evidence="5">
    <location>
        <begin position="1"/>
        <end position="58"/>
    </location>
</feature>
<evidence type="ECO:0000256" key="3">
    <source>
        <dbReference type="ARBA" id="ARBA00023125"/>
    </source>
</evidence>
<dbReference type="PANTHER" id="PTHR30419:SF29">
    <property type="entry name" value="LYSR-FAMILY TRANSCRIPTIONAL REGULATOR"/>
    <property type="match status" value="1"/>
</dbReference>
<comment type="caution">
    <text evidence="6">The sequence shown here is derived from an EMBL/GenBank/DDBJ whole genome shotgun (WGS) entry which is preliminary data.</text>
</comment>
<evidence type="ECO:0000256" key="2">
    <source>
        <dbReference type="ARBA" id="ARBA00023015"/>
    </source>
</evidence>
<dbReference type="Pfam" id="PF03466">
    <property type="entry name" value="LysR_substrate"/>
    <property type="match status" value="1"/>
</dbReference>
<dbReference type="EMBL" id="SACY01000001">
    <property type="protein sequence ID" value="RVU26679.1"/>
    <property type="molecule type" value="Genomic_DNA"/>
</dbReference>
<accession>A0A437PWR9</accession>
<dbReference type="PANTHER" id="PTHR30419">
    <property type="entry name" value="HTH-TYPE TRANSCRIPTIONAL REGULATOR YBHD"/>
    <property type="match status" value="1"/>
</dbReference>
<dbReference type="InterPro" id="IPR036390">
    <property type="entry name" value="WH_DNA-bd_sf"/>
</dbReference>
<dbReference type="RefSeq" id="WP_127802230.1">
    <property type="nucleotide sequence ID" value="NZ_SACY01000001.1"/>
</dbReference>
<dbReference type="InterPro" id="IPR050950">
    <property type="entry name" value="HTH-type_LysR_regulators"/>
</dbReference>
<gene>
    <name evidence="6" type="ORF">EOJ36_01395</name>
</gene>
<evidence type="ECO:0000313" key="7">
    <source>
        <dbReference type="Proteomes" id="UP000282832"/>
    </source>
</evidence>
<proteinExistence type="inferred from homology"/>
<dbReference type="SUPFAM" id="SSF46785">
    <property type="entry name" value="Winged helix' DNA-binding domain"/>
    <property type="match status" value="1"/>
</dbReference>
<dbReference type="Pfam" id="PF00126">
    <property type="entry name" value="HTH_1"/>
    <property type="match status" value="1"/>
</dbReference>
<dbReference type="InterPro" id="IPR036388">
    <property type="entry name" value="WH-like_DNA-bd_sf"/>
</dbReference>
<dbReference type="GO" id="GO:0003700">
    <property type="term" value="F:DNA-binding transcription factor activity"/>
    <property type="evidence" value="ECO:0007669"/>
    <property type="project" value="InterPro"/>
</dbReference>
<dbReference type="PRINTS" id="PR00039">
    <property type="entry name" value="HTHLYSR"/>
</dbReference>
<dbReference type="Gene3D" id="1.10.10.10">
    <property type="entry name" value="Winged helix-like DNA-binding domain superfamily/Winged helix DNA-binding domain"/>
    <property type="match status" value="1"/>
</dbReference>
<keyword evidence="7" id="KW-1185">Reference proteome</keyword>
<comment type="similarity">
    <text evidence="1">Belongs to the LysR transcriptional regulatory family.</text>
</comment>
<dbReference type="Gene3D" id="3.40.190.10">
    <property type="entry name" value="Periplasmic binding protein-like II"/>
    <property type="match status" value="2"/>
</dbReference>
<dbReference type="FunFam" id="1.10.10.10:FF:000001">
    <property type="entry name" value="LysR family transcriptional regulator"/>
    <property type="match status" value="1"/>
</dbReference>